<feature type="transmembrane region" description="Helical" evidence="2">
    <location>
        <begin position="266"/>
        <end position="288"/>
    </location>
</feature>
<dbReference type="PANTHER" id="PTHR35178">
    <property type="entry name" value="FOLATE RECEPTOR HOMOLOG-RELATED"/>
    <property type="match status" value="1"/>
</dbReference>
<name>A0AAE8ZM85_CAEBR</name>
<reference evidence="3 4" key="1">
    <citation type="submission" date="2022-05" db="EMBL/GenBank/DDBJ databases">
        <title>Chromosome-level reference genomes for two strains of Caenorhabditis briggsae: an improved platform for comparative genomics.</title>
        <authorList>
            <person name="Stevens L."/>
            <person name="Andersen E.C."/>
        </authorList>
    </citation>
    <scope>NUCLEOTIDE SEQUENCE [LARGE SCALE GENOMIC DNA]</scope>
    <source>
        <strain evidence="3">QX1410_ONT</strain>
        <tissue evidence="3">Whole-organism</tissue>
    </source>
</reference>
<gene>
    <name evidence="3" type="ORF">L3Y34_010761</name>
</gene>
<evidence type="ECO:0000313" key="3">
    <source>
        <dbReference type="EMBL" id="ULT80410.1"/>
    </source>
</evidence>
<keyword evidence="2" id="KW-0812">Transmembrane</keyword>
<organism evidence="3 4">
    <name type="scientific">Caenorhabditis briggsae</name>
    <dbReference type="NCBI Taxonomy" id="6238"/>
    <lineage>
        <taxon>Eukaryota</taxon>
        <taxon>Metazoa</taxon>
        <taxon>Ecdysozoa</taxon>
        <taxon>Nematoda</taxon>
        <taxon>Chromadorea</taxon>
        <taxon>Rhabditida</taxon>
        <taxon>Rhabditina</taxon>
        <taxon>Rhabditomorpha</taxon>
        <taxon>Rhabditoidea</taxon>
        <taxon>Rhabditidae</taxon>
        <taxon>Peloderinae</taxon>
        <taxon>Caenorhabditis</taxon>
    </lineage>
</organism>
<evidence type="ECO:0000256" key="2">
    <source>
        <dbReference type="SAM" id="Phobius"/>
    </source>
</evidence>
<feature type="region of interest" description="Disordered" evidence="1">
    <location>
        <begin position="397"/>
        <end position="440"/>
    </location>
</feature>
<dbReference type="AlphaFoldDB" id="A0AAE8ZM85"/>
<protein>
    <submittedName>
        <fullName evidence="3">Uncharacterized protein</fullName>
    </submittedName>
</protein>
<evidence type="ECO:0000313" key="4">
    <source>
        <dbReference type="Proteomes" id="UP000827892"/>
    </source>
</evidence>
<accession>A0AAE8ZM85</accession>
<evidence type="ECO:0000256" key="1">
    <source>
        <dbReference type="SAM" id="MobiDB-lite"/>
    </source>
</evidence>
<feature type="compositionally biased region" description="Basic and acidic residues" evidence="1">
    <location>
        <begin position="428"/>
        <end position="440"/>
    </location>
</feature>
<dbReference type="KEGG" id="cbr:CBG_01928"/>
<dbReference type="PANTHER" id="PTHR35178:SF1">
    <property type="entry name" value="CUB DOMAIN-CONTAINING PROTEIN-RELATED"/>
    <property type="match status" value="1"/>
</dbReference>
<proteinExistence type="predicted"/>
<sequence>MRRKLELFLLLAFVSTGYVTYWMTMESQKFDTLYDFGEYLCGRGYNETEKGWKVVSTWVAHNLDEFLIWSGYKKRDVIKEVEEGVDLDAVRTTVLPPITLPTPTTTTTNAPGMRTCAQCTGGNYHLRRWLMQNAEHGQSMGWVEEWALTDCVIGTIRYNPCATTCMKVTIQKPENGEKLDSIMMDCADDMFYSTPDIPDTRPWYKSQIGPMVFEENARYVSERIGHTIIYEFNTTSSDNASTIADNLKEQFAYVKQEKKLGDNNKGLFIVVTMLTIFLLFASCCYCIYCRCKKWRMKREWKKNRRNPKYMFNENTEEMVDLAVYMEQGLFDVPKPRDKIWKKEKYRKTVTFRADLEEIVEDIEDGFEDDSEPAERCVPEMLFHNSPRVHFDDDWEDEFDEDCEEELDEDDKEEFDEDEEESNSILEDVVERSTENLHVQE</sequence>
<dbReference type="EMBL" id="CP090896">
    <property type="protein sequence ID" value="ULT80410.1"/>
    <property type="molecule type" value="Genomic_DNA"/>
</dbReference>
<feature type="compositionally biased region" description="Acidic residues" evidence="1">
    <location>
        <begin position="397"/>
        <end position="421"/>
    </location>
</feature>
<dbReference type="Proteomes" id="UP000827892">
    <property type="component" value="Chromosome X"/>
</dbReference>
<feature type="transmembrane region" description="Helical" evidence="2">
    <location>
        <begin position="7"/>
        <end position="24"/>
    </location>
</feature>
<keyword evidence="2" id="KW-1133">Transmembrane helix</keyword>
<keyword evidence="2" id="KW-0472">Membrane</keyword>